<dbReference type="Proteomes" id="UP000823388">
    <property type="component" value="Chromosome 9N"/>
</dbReference>
<dbReference type="EMBL" id="CM029054">
    <property type="protein sequence ID" value="KAG2538342.1"/>
    <property type="molecule type" value="Genomic_DNA"/>
</dbReference>
<organism evidence="1 2">
    <name type="scientific">Panicum virgatum</name>
    <name type="common">Blackwell switchgrass</name>
    <dbReference type="NCBI Taxonomy" id="38727"/>
    <lineage>
        <taxon>Eukaryota</taxon>
        <taxon>Viridiplantae</taxon>
        <taxon>Streptophyta</taxon>
        <taxon>Embryophyta</taxon>
        <taxon>Tracheophyta</taxon>
        <taxon>Spermatophyta</taxon>
        <taxon>Magnoliopsida</taxon>
        <taxon>Liliopsida</taxon>
        <taxon>Poales</taxon>
        <taxon>Poaceae</taxon>
        <taxon>PACMAD clade</taxon>
        <taxon>Panicoideae</taxon>
        <taxon>Panicodae</taxon>
        <taxon>Paniceae</taxon>
        <taxon>Panicinae</taxon>
        <taxon>Panicum</taxon>
        <taxon>Panicum sect. Hiantes</taxon>
    </lineage>
</organism>
<accession>A0A8T0MQF1</accession>
<protein>
    <submittedName>
        <fullName evidence="1">Uncharacterized protein</fullName>
    </submittedName>
</protein>
<evidence type="ECO:0000313" key="2">
    <source>
        <dbReference type="Proteomes" id="UP000823388"/>
    </source>
</evidence>
<gene>
    <name evidence="1" type="ORF">PVAP13_9NG408700</name>
</gene>
<keyword evidence="2" id="KW-1185">Reference proteome</keyword>
<proteinExistence type="predicted"/>
<reference evidence="1" key="1">
    <citation type="submission" date="2020-05" db="EMBL/GenBank/DDBJ databases">
        <title>WGS assembly of Panicum virgatum.</title>
        <authorList>
            <person name="Lovell J.T."/>
            <person name="Jenkins J."/>
            <person name="Shu S."/>
            <person name="Juenger T.E."/>
            <person name="Schmutz J."/>
        </authorList>
    </citation>
    <scope>NUCLEOTIDE SEQUENCE</scope>
    <source>
        <strain evidence="1">AP13</strain>
    </source>
</reference>
<name>A0A8T0MQF1_PANVG</name>
<dbReference type="AlphaFoldDB" id="A0A8T0MQF1"/>
<sequence>MSFGSIRMGHLSIQMGHLGFVFSFLKSLPCMMMDKLLMCRINMINGKWIITITRWRCYRKTWQLGWNWEEGSKLWFLILIYPVVEKGNWWMINLWHSLCEHESSPITRSIKQCG</sequence>
<comment type="caution">
    <text evidence="1">The sequence shown here is derived from an EMBL/GenBank/DDBJ whole genome shotgun (WGS) entry which is preliminary data.</text>
</comment>
<evidence type="ECO:0000313" key="1">
    <source>
        <dbReference type="EMBL" id="KAG2538342.1"/>
    </source>
</evidence>